<evidence type="ECO:0000313" key="3">
    <source>
        <dbReference type="Proteomes" id="UP000239209"/>
    </source>
</evidence>
<feature type="transmembrane region" description="Helical" evidence="1">
    <location>
        <begin position="235"/>
        <end position="255"/>
    </location>
</feature>
<feature type="transmembrane region" description="Helical" evidence="1">
    <location>
        <begin position="196"/>
        <end position="223"/>
    </location>
</feature>
<keyword evidence="1" id="KW-1133">Transmembrane helix</keyword>
<feature type="transmembrane region" description="Helical" evidence="1">
    <location>
        <begin position="113"/>
        <end position="138"/>
    </location>
</feature>
<organism evidence="2 3">
    <name type="scientific">Pseudosporangium ferrugineum</name>
    <dbReference type="NCBI Taxonomy" id="439699"/>
    <lineage>
        <taxon>Bacteria</taxon>
        <taxon>Bacillati</taxon>
        <taxon>Actinomycetota</taxon>
        <taxon>Actinomycetes</taxon>
        <taxon>Micromonosporales</taxon>
        <taxon>Micromonosporaceae</taxon>
        <taxon>Pseudosporangium</taxon>
    </lineage>
</organism>
<dbReference type="AlphaFoldDB" id="A0A2T0SF23"/>
<evidence type="ECO:0000256" key="1">
    <source>
        <dbReference type="SAM" id="Phobius"/>
    </source>
</evidence>
<protein>
    <submittedName>
        <fullName evidence="2">Uncharacterized protein</fullName>
    </submittedName>
</protein>
<gene>
    <name evidence="2" type="ORF">CLV70_102239</name>
</gene>
<keyword evidence="3" id="KW-1185">Reference proteome</keyword>
<sequence length="452" mass="45943">MLTGGPAPSGAPGRPHAARPGEVARALFVAPPPGRVSGRAVALAVLAVAVAAAVGLLRQPGAGALDTVWAEDGSVFLADALREGPFAALLNSYAGYFHAVPRLLAALASALPLSAASAVLAVSAALCTGLLALLVYVASAAHLRSRLSRVLVSAGLVVVPVAQDEVLNSVANFHWYGLYALFWVLLWSPRGRAGRVVAVATVLLVATSDILVAAFVPLALFRAVRRAGDGRRDRLGLALAGALAAGLAVQAAGLLGGSSSRALAPDPVPAATGYLLRAVPAPLVGQRWLGQGVDASWLLLAGLAWLVVLGVLAAALRGRTRPAWVLAGTAALHSAVLYALPVTLSGVAAPRYTVAPAMLVVTALVALAQPAPPGETVARRAQVAPLHLLAGLLAVVALVNLRVDNPRAYGPRWSAEVDRAGVACATDGTGTELVIAPLRVPAWTVPVRCPDL</sequence>
<feature type="transmembrane region" description="Helical" evidence="1">
    <location>
        <begin position="383"/>
        <end position="403"/>
    </location>
</feature>
<dbReference type="Proteomes" id="UP000239209">
    <property type="component" value="Unassembled WGS sequence"/>
</dbReference>
<feature type="transmembrane region" description="Helical" evidence="1">
    <location>
        <begin position="297"/>
        <end position="316"/>
    </location>
</feature>
<evidence type="ECO:0000313" key="2">
    <source>
        <dbReference type="EMBL" id="PRY32028.1"/>
    </source>
</evidence>
<comment type="caution">
    <text evidence="2">The sequence shown here is derived from an EMBL/GenBank/DDBJ whole genome shotgun (WGS) entry which is preliminary data.</text>
</comment>
<reference evidence="2 3" key="1">
    <citation type="submission" date="2018-03" db="EMBL/GenBank/DDBJ databases">
        <title>Genomic Encyclopedia of Archaeal and Bacterial Type Strains, Phase II (KMG-II): from individual species to whole genera.</title>
        <authorList>
            <person name="Goeker M."/>
        </authorList>
    </citation>
    <scope>NUCLEOTIDE SEQUENCE [LARGE SCALE GENOMIC DNA]</scope>
    <source>
        <strain evidence="2 3">DSM 45348</strain>
    </source>
</reference>
<name>A0A2T0SF23_9ACTN</name>
<keyword evidence="1" id="KW-0812">Transmembrane</keyword>
<dbReference type="EMBL" id="PVZG01000002">
    <property type="protein sequence ID" value="PRY32028.1"/>
    <property type="molecule type" value="Genomic_DNA"/>
</dbReference>
<keyword evidence="1" id="KW-0472">Membrane</keyword>
<feature type="transmembrane region" description="Helical" evidence="1">
    <location>
        <begin position="323"/>
        <end position="340"/>
    </location>
</feature>
<feature type="transmembrane region" description="Helical" evidence="1">
    <location>
        <begin position="40"/>
        <end position="57"/>
    </location>
</feature>
<proteinExistence type="predicted"/>
<accession>A0A2T0SF23</accession>